<dbReference type="Pfam" id="PF19801">
    <property type="entry name" value="DUF6284"/>
    <property type="match status" value="1"/>
</dbReference>
<evidence type="ECO:0000313" key="1">
    <source>
        <dbReference type="EMBL" id="WTP86739.1"/>
    </source>
</evidence>
<sequence>MRYIGAVQAVVTADDSEREPSTAELDAIERELPLILAEVDLLDAQIRTLDVVPSEVGTRRVRRARNRVLAARRDLANTATVKVGGAA</sequence>
<reference evidence="1" key="1">
    <citation type="submission" date="2022-10" db="EMBL/GenBank/DDBJ databases">
        <title>The complete genomes of actinobacterial strains from the NBC collection.</title>
        <authorList>
            <person name="Joergensen T.S."/>
            <person name="Alvarez Arevalo M."/>
            <person name="Sterndorff E.B."/>
            <person name="Faurdal D."/>
            <person name="Vuksanovic O."/>
            <person name="Mourched A.-S."/>
            <person name="Charusanti P."/>
            <person name="Shaw S."/>
            <person name="Blin K."/>
            <person name="Weber T."/>
        </authorList>
    </citation>
    <scope>NUCLEOTIDE SEQUENCE</scope>
    <source>
        <strain evidence="1">NBC 00180</strain>
    </source>
</reference>
<gene>
    <name evidence="1" type="ORF">OG477_15765</name>
</gene>
<accession>A0AAU1HVR4</accession>
<name>A0AAU1HVR4_9ACTN</name>
<protein>
    <submittedName>
        <fullName evidence="1">DUF6284 family protein</fullName>
    </submittedName>
</protein>
<organism evidence="1">
    <name type="scientific">Streptomyces sp. NBC_00180</name>
    <dbReference type="NCBI Taxonomy" id="2903632"/>
    <lineage>
        <taxon>Bacteria</taxon>
        <taxon>Bacillati</taxon>
        <taxon>Actinomycetota</taxon>
        <taxon>Actinomycetes</taxon>
        <taxon>Kitasatosporales</taxon>
        <taxon>Streptomycetaceae</taxon>
        <taxon>Streptomyces</taxon>
    </lineage>
</organism>
<proteinExistence type="predicted"/>
<dbReference type="EMBL" id="CP108140">
    <property type="protein sequence ID" value="WTP86739.1"/>
    <property type="molecule type" value="Genomic_DNA"/>
</dbReference>
<dbReference type="AlphaFoldDB" id="A0AAU1HVR4"/>
<dbReference type="InterPro" id="IPR046251">
    <property type="entry name" value="DUF6284"/>
</dbReference>